<dbReference type="Gene3D" id="1.10.10.10">
    <property type="entry name" value="Winged helix-like DNA-binding domain superfamily/Winged helix DNA-binding domain"/>
    <property type="match status" value="1"/>
</dbReference>
<proteinExistence type="predicted"/>
<dbReference type="Pfam" id="PF01022">
    <property type="entry name" value="HTH_5"/>
    <property type="match status" value="1"/>
</dbReference>
<dbReference type="InterPro" id="IPR036388">
    <property type="entry name" value="WH-like_DNA-bd_sf"/>
</dbReference>
<protein>
    <submittedName>
        <fullName evidence="2">ArsR family transcriptional regulator</fullName>
    </submittedName>
</protein>
<evidence type="ECO:0000313" key="2">
    <source>
        <dbReference type="EMBL" id="NMD88379.1"/>
    </source>
</evidence>
<dbReference type="GO" id="GO:0003700">
    <property type="term" value="F:DNA-binding transcription factor activity"/>
    <property type="evidence" value="ECO:0007669"/>
    <property type="project" value="InterPro"/>
</dbReference>
<gene>
    <name evidence="2" type="ORF">HF882_17470</name>
</gene>
<dbReference type="InterPro" id="IPR036390">
    <property type="entry name" value="WH_DNA-bd_sf"/>
</dbReference>
<evidence type="ECO:0000313" key="3">
    <source>
        <dbReference type="Proteomes" id="UP000576225"/>
    </source>
</evidence>
<dbReference type="CDD" id="cd00090">
    <property type="entry name" value="HTH_ARSR"/>
    <property type="match status" value="1"/>
</dbReference>
<dbReference type="InterPro" id="IPR011991">
    <property type="entry name" value="ArsR-like_HTH"/>
</dbReference>
<dbReference type="EMBL" id="JABAEW010000044">
    <property type="protein sequence ID" value="NMD88379.1"/>
    <property type="molecule type" value="Genomic_DNA"/>
</dbReference>
<dbReference type="Proteomes" id="UP000576225">
    <property type="component" value="Unassembled WGS sequence"/>
</dbReference>
<name>A0A848B425_9BACT</name>
<dbReference type="InterPro" id="IPR001845">
    <property type="entry name" value="HTH_ArsR_DNA-bd_dom"/>
</dbReference>
<accession>A0A848B425</accession>
<feature type="domain" description="HTH arsR-type" evidence="1">
    <location>
        <begin position="14"/>
        <end position="38"/>
    </location>
</feature>
<dbReference type="SUPFAM" id="SSF46785">
    <property type="entry name" value="Winged helix' DNA-binding domain"/>
    <property type="match status" value="1"/>
</dbReference>
<organism evidence="2 3">
    <name type="scientific">Victivallis vadensis</name>
    <dbReference type="NCBI Taxonomy" id="172901"/>
    <lineage>
        <taxon>Bacteria</taxon>
        <taxon>Pseudomonadati</taxon>
        <taxon>Lentisphaerota</taxon>
        <taxon>Lentisphaeria</taxon>
        <taxon>Victivallales</taxon>
        <taxon>Victivallaceae</taxon>
        <taxon>Victivallis</taxon>
    </lineage>
</organism>
<sequence>MLQFLQSHPGWRVPNLAEALQKSRPTIERHLRELRNTGKIEFRGAPKNGGYFSK</sequence>
<comment type="caution">
    <text evidence="2">The sequence shown here is derived from an EMBL/GenBank/DDBJ whole genome shotgun (WGS) entry which is preliminary data.</text>
</comment>
<reference evidence="2 3" key="1">
    <citation type="submission" date="2020-04" db="EMBL/GenBank/DDBJ databases">
        <authorList>
            <person name="Hitch T.C.A."/>
            <person name="Wylensek D."/>
            <person name="Clavel T."/>
        </authorList>
    </citation>
    <scope>NUCLEOTIDE SEQUENCE [LARGE SCALE GENOMIC DNA]</scope>
    <source>
        <strain evidence="2 3">COR2-253-APC-1A</strain>
    </source>
</reference>
<evidence type="ECO:0000259" key="1">
    <source>
        <dbReference type="Pfam" id="PF01022"/>
    </source>
</evidence>
<dbReference type="AlphaFoldDB" id="A0A848B425"/>